<reference evidence="1" key="2">
    <citation type="submission" date="2006-01" db="EMBL/GenBank/DDBJ databases">
        <authorList>
            <person name="Genoscope"/>
        </authorList>
    </citation>
    <scope>NUCLEOTIDE SEQUENCE</scope>
</reference>
<sequence length="59" mass="7040">MMVNYIVNFFCNFRFKVLAATLGTYPTREYLQKRKNSSRDIHYAQSSYLKIQHHIPDIA</sequence>
<evidence type="ECO:0000313" key="1">
    <source>
        <dbReference type="EMBL" id="CAJ70962.1"/>
    </source>
</evidence>
<evidence type="ECO:0000313" key="3">
    <source>
        <dbReference type="Proteomes" id="UP000501926"/>
    </source>
</evidence>
<gene>
    <name evidence="2" type="ORF">KsCSTR_38800</name>
    <name evidence="1" type="ORF">kustb0217</name>
</gene>
<dbReference type="Proteomes" id="UP000501926">
    <property type="component" value="Chromosome"/>
</dbReference>
<name>Q1PUQ1_KUEST</name>
<accession>Q1PUQ1</accession>
<reference evidence="1" key="1">
    <citation type="journal article" date="2006" name="Nature">
        <title>Deciphering the evolution and metabolism of an anammox bacterium from a community genome.</title>
        <authorList>
            <person name="Strous M."/>
            <person name="Pelletier E."/>
            <person name="Mangenot S."/>
            <person name="Rattei T."/>
            <person name="Lehner A."/>
            <person name="Taylor M.W."/>
            <person name="Horn M."/>
            <person name="Daims H."/>
            <person name="Bartol-Mavel D."/>
            <person name="Wincker P."/>
            <person name="Barbe V."/>
            <person name="Fonknechten N."/>
            <person name="Vallenet D."/>
            <person name="Segurens B."/>
            <person name="Schenowitz-Truong C."/>
            <person name="Medigue C."/>
            <person name="Collingro A."/>
            <person name="Snel B."/>
            <person name="Dutilh B.E."/>
            <person name="OpDenCamp H.J.M."/>
            <person name="vanDerDrift C."/>
            <person name="Cirpus I."/>
            <person name="vanDePas-Schoonen K.T."/>
            <person name="Harhangi H.R."/>
            <person name="vanNiftrik L."/>
            <person name="Schmid M."/>
            <person name="Keltjens J."/>
            <person name="vanDeVossenberg J."/>
            <person name="Kartal B."/>
            <person name="Meier H."/>
            <person name="Frishman D."/>
            <person name="Huynen M.A."/>
            <person name="Mewes H."/>
            <person name="Weissenbach J."/>
            <person name="Jetten M.S.M."/>
            <person name="Wagner M."/>
            <person name="LePaslier D."/>
        </authorList>
    </citation>
    <scope>NUCLEOTIDE SEQUENCE</scope>
</reference>
<reference evidence="2 3" key="3">
    <citation type="submission" date="2020-02" db="EMBL/GenBank/DDBJ databases">
        <title>Newly sequenced genome of strain CSTR1 showed variability in Candidatus Kuenenia stuttgartiensis genomes.</title>
        <authorList>
            <person name="Ding C."/>
            <person name="Adrian L."/>
        </authorList>
    </citation>
    <scope>NUCLEOTIDE SEQUENCE [LARGE SCALE GENOMIC DNA]</scope>
    <source>
        <strain evidence="2 3">CSTR1</strain>
    </source>
</reference>
<protein>
    <submittedName>
        <fullName evidence="1">Uncharacterized protein</fullName>
    </submittedName>
</protein>
<evidence type="ECO:0000313" key="2">
    <source>
        <dbReference type="EMBL" id="QII13259.1"/>
    </source>
</evidence>
<dbReference type="EMBL" id="CT573074">
    <property type="protein sequence ID" value="CAJ70962.1"/>
    <property type="molecule type" value="Genomic_DNA"/>
</dbReference>
<dbReference type="EMBL" id="CP049055">
    <property type="protein sequence ID" value="QII13259.1"/>
    <property type="molecule type" value="Genomic_DNA"/>
</dbReference>
<dbReference type="AlphaFoldDB" id="Q1PUQ1"/>
<proteinExistence type="predicted"/>
<organism evidence="1">
    <name type="scientific">Kuenenia stuttgartiensis</name>
    <dbReference type="NCBI Taxonomy" id="174633"/>
    <lineage>
        <taxon>Bacteria</taxon>
        <taxon>Pseudomonadati</taxon>
        <taxon>Planctomycetota</taxon>
        <taxon>Candidatus Brocadiia</taxon>
        <taxon>Candidatus Brocadiales</taxon>
        <taxon>Candidatus Brocadiaceae</taxon>
        <taxon>Candidatus Kuenenia</taxon>
    </lineage>
</organism>